<feature type="region of interest" description="Disordered" evidence="1">
    <location>
        <begin position="1"/>
        <end position="33"/>
    </location>
</feature>
<dbReference type="AlphaFoldDB" id="A0A0A8ZBW6"/>
<organism evidence="2">
    <name type="scientific">Arundo donax</name>
    <name type="common">Giant reed</name>
    <name type="synonym">Donax arundinaceus</name>
    <dbReference type="NCBI Taxonomy" id="35708"/>
    <lineage>
        <taxon>Eukaryota</taxon>
        <taxon>Viridiplantae</taxon>
        <taxon>Streptophyta</taxon>
        <taxon>Embryophyta</taxon>
        <taxon>Tracheophyta</taxon>
        <taxon>Spermatophyta</taxon>
        <taxon>Magnoliopsida</taxon>
        <taxon>Liliopsida</taxon>
        <taxon>Poales</taxon>
        <taxon>Poaceae</taxon>
        <taxon>PACMAD clade</taxon>
        <taxon>Arundinoideae</taxon>
        <taxon>Arundineae</taxon>
        <taxon>Arundo</taxon>
    </lineage>
</organism>
<reference evidence="2" key="2">
    <citation type="journal article" date="2015" name="Data Brief">
        <title>Shoot transcriptome of the giant reed, Arundo donax.</title>
        <authorList>
            <person name="Barrero R.A."/>
            <person name="Guerrero F.D."/>
            <person name="Moolhuijzen P."/>
            <person name="Goolsby J.A."/>
            <person name="Tidwell J."/>
            <person name="Bellgard S.E."/>
            <person name="Bellgard M.I."/>
        </authorList>
    </citation>
    <scope>NUCLEOTIDE SEQUENCE</scope>
    <source>
        <tissue evidence="2">Shoot tissue taken approximately 20 cm above the soil surface</tissue>
    </source>
</reference>
<sequence length="33" mass="3423">MRVVILPLSSSKSPISAIPKTSSSSPRTSTLPP</sequence>
<accession>A0A0A8ZBW6</accession>
<name>A0A0A8ZBW6_ARUDO</name>
<protein>
    <submittedName>
        <fullName evidence="2">Uncharacterized protein</fullName>
    </submittedName>
</protein>
<evidence type="ECO:0000256" key="1">
    <source>
        <dbReference type="SAM" id="MobiDB-lite"/>
    </source>
</evidence>
<reference evidence="2" key="1">
    <citation type="submission" date="2014-09" db="EMBL/GenBank/DDBJ databases">
        <authorList>
            <person name="Magalhaes I.L.F."/>
            <person name="Oliveira U."/>
            <person name="Santos F.R."/>
            <person name="Vidigal T.H.D.A."/>
            <person name="Brescovit A.D."/>
            <person name="Santos A.J."/>
        </authorList>
    </citation>
    <scope>NUCLEOTIDE SEQUENCE</scope>
    <source>
        <tissue evidence="2">Shoot tissue taken approximately 20 cm above the soil surface</tissue>
    </source>
</reference>
<dbReference type="EMBL" id="GBRH01265533">
    <property type="protein sequence ID" value="JAD32362.1"/>
    <property type="molecule type" value="Transcribed_RNA"/>
</dbReference>
<proteinExistence type="predicted"/>
<evidence type="ECO:0000313" key="2">
    <source>
        <dbReference type="EMBL" id="JAD32362.1"/>
    </source>
</evidence>